<dbReference type="Gene3D" id="3.30.70.1440">
    <property type="entry name" value="Multidrug efflux transporter AcrB pore domain"/>
    <property type="match status" value="1"/>
</dbReference>
<dbReference type="Proteomes" id="UP000294829">
    <property type="component" value="Unassembled WGS sequence"/>
</dbReference>
<dbReference type="Gene3D" id="3.30.70.1430">
    <property type="entry name" value="Multidrug efflux transporter AcrB pore domain"/>
    <property type="match status" value="2"/>
</dbReference>
<organism evidence="2 3">
    <name type="scientific">Sapientia aquatica</name>
    <dbReference type="NCBI Taxonomy" id="1549640"/>
    <lineage>
        <taxon>Bacteria</taxon>
        <taxon>Pseudomonadati</taxon>
        <taxon>Pseudomonadota</taxon>
        <taxon>Betaproteobacteria</taxon>
        <taxon>Burkholderiales</taxon>
        <taxon>Oxalobacteraceae</taxon>
        <taxon>Sapientia</taxon>
    </lineage>
</organism>
<feature type="transmembrane region" description="Helical" evidence="1">
    <location>
        <begin position="987"/>
        <end position="1010"/>
    </location>
</feature>
<reference evidence="2 3" key="1">
    <citation type="submission" date="2019-03" db="EMBL/GenBank/DDBJ databases">
        <title>Sapientia aquatica gen. nov., sp. nov., isolated from a crater lake.</title>
        <authorList>
            <person name="Felfoldi T."/>
            <person name="Szabo A."/>
            <person name="Toth E."/>
            <person name="Schumann P."/>
            <person name="Keki Z."/>
            <person name="Marialigeti K."/>
            <person name="Mathe I."/>
        </authorList>
    </citation>
    <scope>NUCLEOTIDE SEQUENCE [LARGE SCALE GENOMIC DNA]</scope>
    <source>
        <strain evidence="2 3">SA-152</strain>
    </source>
</reference>
<comment type="caution">
    <text evidence="2">The sequence shown here is derived from an EMBL/GenBank/DDBJ whole genome shotgun (WGS) entry which is preliminary data.</text>
</comment>
<keyword evidence="3" id="KW-1185">Reference proteome</keyword>
<keyword evidence="1" id="KW-0472">Membrane</keyword>
<dbReference type="SUPFAM" id="SSF82693">
    <property type="entry name" value="Multidrug efflux transporter AcrB pore domain, PN1, PN2, PC1 and PC2 subdomains"/>
    <property type="match status" value="3"/>
</dbReference>
<dbReference type="Gene3D" id="3.30.70.1320">
    <property type="entry name" value="Multidrug efflux transporter AcrB pore domain like"/>
    <property type="match status" value="1"/>
</dbReference>
<dbReference type="InterPro" id="IPR001036">
    <property type="entry name" value="Acrflvin-R"/>
</dbReference>
<evidence type="ECO:0000256" key="1">
    <source>
        <dbReference type="SAM" id="Phobius"/>
    </source>
</evidence>
<dbReference type="SUPFAM" id="SSF82866">
    <property type="entry name" value="Multidrug efflux transporter AcrB transmembrane domain"/>
    <property type="match status" value="2"/>
</dbReference>
<evidence type="ECO:0000313" key="3">
    <source>
        <dbReference type="Proteomes" id="UP000294829"/>
    </source>
</evidence>
<dbReference type="EMBL" id="SMYL01000009">
    <property type="protein sequence ID" value="TDK63519.1"/>
    <property type="molecule type" value="Genomic_DNA"/>
</dbReference>
<keyword evidence="1" id="KW-0812">Transmembrane</keyword>
<feature type="transmembrane region" description="Helical" evidence="1">
    <location>
        <begin position="386"/>
        <end position="406"/>
    </location>
</feature>
<dbReference type="GO" id="GO:0005886">
    <property type="term" value="C:plasma membrane"/>
    <property type="evidence" value="ECO:0007669"/>
    <property type="project" value="TreeGrafter"/>
</dbReference>
<feature type="transmembrane region" description="Helical" evidence="1">
    <location>
        <begin position="882"/>
        <end position="901"/>
    </location>
</feature>
<feature type="transmembrane region" description="Helical" evidence="1">
    <location>
        <begin position="956"/>
        <end position="975"/>
    </location>
</feature>
<dbReference type="Gene3D" id="3.30.2090.10">
    <property type="entry name" value="Multidrug efflux transporter AcrB TolC docking domain, DN and DC subdomains"/>
    <property type="match status" value="2"/>
</dbReference>
<feature type="transmembrane region" description="Helical" evidence="1">
    <location>
        <begin position="427"/>
        <end position="447"/>
    </location>
</feature>
<dbReference type="InterPro" id="IPR027463">
    <property type="entry name" value="AcrB_DN_DC_subdom"/>
</dbReference>
<dbReference type="RefSeq" id="WP_133329997.1">
    <property type="nucleotide sequence ID" value="NZ_SMYL01000009.1"/>
</dbReference>
<sequence length="1054" mass="114673">MWMTKVSINHPVFATMVMVGLMVLGLFSYQKLGVEKMPNVEIPALFISVQYPGASPEAIETDLTKPIEEAINTVNGVKRIMSSAYEGRSNTYIQFNLNVNMDRVVQDVRDKVGAIRPAFPKNAKEPFISRLDGENAQPIISFGITSASRSLRDLSTLTEQIIVKRLQGVPGVGKVDIGGTVARQVLVQLNPAQMMALNVGVDEVVAAIQTNNQDMPAGLITSGGNDKLVRIVGKLKDPRSFGKIIVARRFGNPVLLEQVAEIIDGAREEQSISRINGVRAINLQVVKVQDANIVEVGDAIKDAIQELKKNLPQDVQIQTVFDSASEVKGSLDRVKETIIEGALLTILIVFLFLHSWRSTIITGLTLPISVIATFIALHVFGFTLNFLTLMALSLCIGLLIDDAIVVRENIVRHLAMGKNHLDAARDGTNEIGLAVTATTLAIVAVFVPVAFMDGIMGRFFFQFGVTVAVAVLISLFVSFTLDPMLSSVWQDPIENRFKYLPWLERLMHKVENGIEALHLIYGRILETALHWRKATLAIAFGLFIGSFFLLPFIGTDMMPETDDGFIQLKFKTPVGSSLEYNNSKLLQVEAALSSFKEIQTINTTVGSDGNRNESTVGLKLVDLRTTKRPPKLEIQRAIRERLNRIPGVVLSVGFDKPIYVAILGPDPEKLKEVVGRVMAKMAEIKGITEIENSMTASNPAVTVRVNNELASDLGLTIQQIGDALRPFIAGDTTNHWLAPDGQNYEVNVQLPKSGRQKIADLADLTVASTKLSADGKVMMIPLRQVVEFVPSTSPQVIKRQNLQRRVGIYANVEGRTVGDVGTDVQKLIDTIQLPPGYNFDVGGQTKDMNDSFAAAVSALGIAVIFIYLILASQFGSFLQPLAIMVSLPMSLIGVFSALLITGSTLNIFSMIGFIMLMGLVTKNAILLVDFTNHAQREGANQHDALLQAGQVRLRPIIMTTLAMLFGMLPMAIGVGEGGELQAPMGRAVIGGIITSTLLTLVVVPVAYSYLDTWGKKALRIFKGNHNTSSDSTAVLLKDGLKNADNSSAIKSTVV</sequence>
<dbReference type="SUPFAM" id="SSF82714">
    <property type="entry name" value="Multidrug efflux transporter AcrB TolC docking domain, DN and DC subdomains"/>
    <property type="match status" value="2"/>
</dbReference>
<name>A0A4R5VWA3_9BURK</name>
<proteinExistence type="predicted"/>
<feature type="transmembrane region" description="Helical" evidence="1">
    <location>
        <begin position="337"/>
        <end position="353"/>
    </location>
</feature>
<dbReference type="OrthoDB" id="9177212at2"/>
<dbReference type="PANTHER" id="PTHR32063">
    <property type="match status" value="1"/>
</dbReference>
<dbReference type="PANTHER" id="PTHR32063:SF0">
    <property type="entry name" value="SWARMING MOTILITY PROTEIN SWRC"/>
    <property type="match status" value="1"/>
</dbReference>
<keyword evidence="1" id="KW-1133">Transmembrane helix</keyword>
<feature type="transmembrane region" description="Helical" evidence="1">
    <location>
        <begin position="360"/>
        <end position="380"/>
    </location>
</feature>
<feature type="transmembrane region" description="Helical" evidence="1">
    <location>
        <begin position="534"/>
        <end position="553"/>
    </location>
</feature>
<dbReference type="GO" id="GO:0042910">
    <property type="term" value="F:xenobiotic transmembrane transporter activity"/>
    <property type="evidence" value="ECO:0007669"/>
    <property type="project" value="TreeGrafter"/>
</dbReference>
<dbReference type="PRINTS" id="PR00702">
    <property type="entry name" value="ACRIFLAVINRP"/>
</dbReference>
<feature type="transmembrane region" description="Helical" evidence="1">
    <location>
        <begin position="12"/>
        <end position="29"/>
    </location>
</feature>
<dbReference type="Pfam" id="PF00873">
    <property type="entry name" value="ACR_tran"/>
    <property type="match status" value="1"/>
</dbReference>
<dbReference type="AlphaFoldDB" id="A0A4R5VWA3"/>
<feature type="transmembrane region" description="Helical" evidence="1">
    <location>
        <begin position="459"/>
        <end position="481"/>
    </location>
</feature>
<gene>
    <name evidence="2" type="ORF">E2I14_15050</name>
</gene>
<feature type="transmembrane region" description="Helical" evidence="1">
    <location>
        <begin position="907"/>
        <end position="928"/>
    </location>
</feature>
<evidence type="ECO:0000313" key="2">
    <source>
        <dbReference type="EMBL" id="TDK63519.1"/>
    </source>
</evidence>
<dbReference type="Gene3D" id="1.20.1640.10">
    <property type="entry name" value="Multidrug efflux transporter AcrB transmembrane domain"/>
    <property type="match status" value="2"/>
</dbReference>
<feature type="transmembrane region" description="Helical" evidence="1">
    <location>
        <begin position="852"/>
        <end position="870"/>
    </location>
</feature>
<protein>
    <submittedName>
        <fullName evidence="2">Efflux RND transporter permease subunit</fullName>
    </submittedName>
</protein>
<accession>A0A4R5VWA3</accession>